<dbReference type="Proteomes" id="UP000001121">
    <property type="component" value="Chromosome"/>
</dbReference>
<organism evidence="1 2">
    <name type="scientific">Campylobacter concisus (strain 13826)</name>
    <dbReference type="NCBI Taxonomy" id="360104"/>
    <lineage>
        <taxon>Bacteria</taxon>
        <taxon>Pseudomonadati</taxon>
        <taxon>Campylobacterota</taxon>
        <taxon>Epsilonproteobacteria</taxon>
        <taxon>Campylobacterales</taxon>
        <taxon>Campylobacteraceae</taxon>
        <taxon>Campylobacter</taxon>
    </lineage>
</organism>
<evidence type="ECO:0000313" key="2">
    <source>
        <dbReference type="Proteomes" id="UP000001121"/>
    </source>
</evidence>
<evidence type="ECO:0000313" key="1">
    <source>
        <dbReference type="EMBL" id="EAT98300.1"/>
    </source>
</evidence>
<dbReference type="HOGENOM" id="CLU_2714781_0_0_7"/>
<dbReference type="KEGG" id="cco:CCC13826_1397"/>
<protein>
    <submittedName>
        <fullName evidence="1">Uncharacterized protein</fullName>
    </submittedName>
</protein>
<name>A7ZDU6_CAMC1</name>
<proteinExistence type="predicted"/>
<gene>
    <name evidence="1" type="ORF">CCC13826_1397</name>
</gene>
<dbReference type="RefSeq" id="WP_012139888.1">
    <property type="nucleotide sequence ID" value="NC_009802.2"/>
</dbReference>
<sequence length="72" mass="7635">MILNFCFTSRLGKAKATSSHPSLASLAICFAHSLPHGYQAVGFTSQASEASPCDKPHRFDPALKTKIATSAI</sequence>
<accession>A7ZDU6</accession>
<dbReference type="AlphaFoldDB" id="A7ZDU6"/>
<dbReference type="EMBL" id="CP000792">
    <property type="protein sequence ID" value="EAT98300.1"/>
    <property type="molecule type" value="Genomic_DNA"/>
</dbReference>
<reference evidence="2" key="1">
    <citation type="submission" date="2007-10" db="EMBL/GenBank/DDBJ databases">
        <title>Genome sequence of Campylobacter concisus 13826 isolated from human feces.</title>
        <authorList>
            <person name="Fouts D.E."/>
            <person name="Mongodin E.F."/>
            <person name="Puiu D."/>
            <person name="Sebastian Y."/>
            <person name="Miller W.G."/>
            <person name="Mandrell R.E."/>
            <person name="On S."/>
            <person name="Nelson K.E."/>
        </authorList>
    </citation>
    <scope>NUCLEOTIDE SEQUENCE [LARGE SCALE GENOMIC DNA]</scope>
    <source>
        <strain evidence="2">13826</strain>
    </source>
</reference>